<proteinExistence type="predicted"/>
<dbReference type="Proteomes" id="UP000248783">
    <property type="component" value="Unassembled WGS sequence"/>
</dbReference>
<sequence length="197" mass="21145">MTGTLWLTGDAEADQLLTDDPFALLVGMLLDQQYPMEAAFAGPRKILDRLGSIDPHAVAEADPDEFVALATQTPAIHRYGRSMAGRIQAVARAVVEEYDGDVTRIWTDPGASGEAPTGTEVLRRLHALPGFGEQKAKIFLALLGKQRGVRPAGWREAAGHYGDEGSHRSIADVTSPESLAKVREFKKAAKAAARAKA</sequence>
<evidence type="ECO:0000313" key="3">
    <source>
        <dbReference type="Proteomes" id="UP000248783"/>
    </source>
</evidence>
<feature type="domain" description="HhH-GPD" evidence="1">
    <location>
        <begin position="26"/>
        <end position="175"/>
    </location>
</feature>
<dbReference type="Pfam" id="PF00730">
    <property type="entry name" value="HhH-GPD"/>
    <property type="match status" value="1"/>
</dbReference>
<dbReference type="NCBIfam" id="TIGR03252">
    <property type="entry name" value="HhH-GPD-type base excision DNA repair protein"/>
    <property type="match status" value="1"/>
</dbReference>
<dbReference type="InterPro" id="IPR003265">
    <property type="entry name" value="HhH-GPD_domain"/>
</dbReference>
<dbReference type="SUPFAM" id="SSF48150">
    <property type="entry name" value="DNA-glycosylase"/>
    <property type="match status" value="1"/>
</dbReference>
<evidence type="ECO:0000313" key="2">
    <source>
        <dbReference type="EMBL" id="PZR55537.1"/>
    </source>
</evidence>
<gene>
    <name evidence="2" type="ORF">DNL40_02910</name>
</gene>
<organism evidence="2 3">
    <name type="scientific">Xylanimonas oleitrophica</name>
    <dbReference type="NCBI Taxonomy" id="2607479"/>
    <lineage>
        <taxon>Bacteria</taxon>
        <taxon>Bacillati</taxon>
        <taxon>Actinomycetota</taxon>
        <taxon>Actinomycetes</taxon>
        <taxon>Micrococcales</taxon>
        <taxon>Promicromonosporaceae</taxon>
        <taxon>Xylanimonas</taxon>
    </lineage>
</organism>
<dbReference type="GO" id="GO:0003824">
    <property type="term" value="F:catalytic activity"/>
    <property type="evidence" value="ECO:0007669"/>
    <property type="project" value="InterPro"/>
</dbReference>
<dbReference type="EMBL" id="QKWH01000001">
    <property type="protein sequence ID" value="PZR55537.1"/>
    <property type="molecule type" value="Genomic_DNA"/>
</dbReference>
<name>A0A2W5WW47_9MICO</name>
<evidence type="ECO:0000259" key="1">
    <source>
        <dbReference type="Pfam" id="PF00730"/>
    </source>
</evidence>
<keyword evidence="3" id="KW-1185">Reference proteome</keyword>
<dbReference type="GO" id="GO:0006284">
    <property type="term" value="P:base-excision repair"/>
    <property type="evidence" value="ECO:0007669"/>
    <property type="project" value="InterPro"/>
</dbReference>
<comment type="caution">
    <text evidence="2">The sequence shown here is derived from an EMBL/GenBank/DDBJ whole genome shotgun (WGS) entry which is preliminary data.</text>
</comment>
<dbReference type="Gene3D" id="1.10.340.30">
    <property type="entry name" value="Hypothetical protein, domain 2"/>
    <property type="match status" value="1"/>
</dbReference>
<protein>
    <submittedName>
        <fullName evidence="2">Fe-S cluster assembly protein HesB</fullName>
    </submittedName>
</protein>
<dbReference type="RefSeq" id="WP_111249902.1">
    <property type="nucleotide sequence ID" value="NZ_QKWH01000001.1"/>
</dbReference>
<dbReference type="InterPro" id="IPR017658">
    <property type="entry name" value="HhH-GPD_base_excis"/>
</dbReference>
<dbReference type="InterPro" id="IPR011257">
    <property type="entry name" value="DNA_glycosylase"/>
</dbReference>
<dbReference type="AlphaFoldDB" id="A0A2W5WW47"/>
<accession>A0A2W5WW47</accession>
<reference evidence="2 3" key="1">
    <citation type="submission" date="2018-06" db="EMBL/GenBank/DDBJ databases">
        <title>Whole genome sequencing of a novel hydrocarbon degrading bacterial strain, PW21 isolated from oil contaminated produced water sample.</title>
        <authorList>
            <person name="Nagkirti P."/>
            <person name="Shaikh A."/>
            <person name="Gowdaman V."/>
            <person name="Engineer A.E."/>
            <person name="Dagar S."/>
            <person name="Dhakephalkar P.K."/>
        </authorList>
    </citation>
    <scope>NUCLEOTIDE SEQUENCE [LARGE SCALE GENOMIC DNA]</scope>
    <source>
        <strain evidence="2 3">PW21</strain>
    </source>
</reference>